<protein>
    <submittedName>
        <fullName evidence="1">Uncharacterized protein</fullName>
    </submittedName>
</protein>
<gene>
    <name evidence="1" type="ORF">PsorP6_010935</name>
</gene>
<sequence>MDSQVVVPCSQASARQRAGRAGRTGKCDRLYTENAYKNEMLPTTVPEIQRANLESVVLPLKAMNMNDLIAFDFMDPPPQDALVMALENVYALGALDDEGLLTRLGKKMAEFPVEPKNAKVLLTSVVLGGAEEVLTIVAMLSVDRNKSQADQKKAKFHQPEGDHLSLLAVYEAWARSKFSNPWCYENFIQTRAIRRAQDVRKQLLSILDRYKMDVVSCGKNYNKVWRAIMAGYFASTAKKDPQEGSRTMVEGQPVALFNKSPEWVLYHELVLTTKEYMRNIMTIEPKWLVELAPAFSKKGDPTKLSKRNENLRMVPRHGSTR</sequence>
<evidence type="ECO:0000313" key="2">
    <source>
        <dbReference type="Proteomes" id="UP001163321"/>
    </source>
</evidence>
<keyword evidence="2" id="KW-1185">Reference proteome</keyword>
<comment type="caution">
    <text evidence="1">The sequence shown here is derived from an EMBL/GenBank/DDBJ whole genome shotgun (WGS) entry which is preliminary data.</text>
</comment>
<dbReference type="Proteomes" id="UP001163321">
    <property type="component" value="Chromosome 6"/>
</dbReference>
<proteinExistence type="predicted"/>
<evidence type="ECO:0000313" key="1">
    <source>
        <dbReference type="EMBL" id="KAI9911040.1"/>
    </source>
</evidence>
<reference evidence="1 2" key="1">
    <citation type="journal article" date="2022" name="bioRxiv">
        <title>The genome of the oomycete Peronosclerospora sorghi, a cosmopolitan pathogen of maize and sorghum, is inflated with dispersed pseudogenes.</title>
        <authorList>
            <person name="Fletcher K."/>
            <person name="Martin F."/>
            <person name="Isakeit T."/>
            <person name="Cavanaugh K."/>
            <person name="Magill C."/>
            <person name="Michelmore R."/>
        </authorList>
    </citation>
    <scope>NUCLEOTIDE SEQUENCE [LARGE SCALE GENOMIC DNA]</scope>
    <source>
        <strain evidence="1">P6</strain>
    </source>
</reference>
<name>A0ACC0VXD7_9STRA</name>
<dbReference type="EMBL" id="CM047585">
    <property type="protein sequence ID" value="KAI9911040.1"/>
    <property type="molecule type" value="Genomic_DNA"/>
</dbReference>
<accession>A0ACC0VXD7</accession>
<organism evidence="1 2">
    <name type="scientific">Peronosclerospora sorghi</name>
    <dbReference type="NCBI Taxonomy" id="230839"/>
    <lineage>
        <taxon>Eukaryota</taxon>
        <taxon>Sar</taxon>
        <taxon>Stramenopiles</taxon>
        <taxon>Oomycota</taxon>
        <taxon>Peronosporomycetes</taxon>
        <taxon>Peronosporales</taxon>
        <taxon>Peronosporaceae</taxon>
        <taxon>Peronosclerospora</taxon>
    </lineage>
</organism>